<sequence length="282" mass="28981">MITTALSATSADGTSLGYRSLGQGPGLVLVHGSVESAASHDELASALADSFTVTLYDRRGRGASGPFGSSHGLGTEVADLAAVLAATGSELVFGVSSGGLIALEAALSLPLRKVVVYEPALVDSSYDMTSVDRYFARLAAGDVVGAMVAAMKAAQLGPPALSRLPDFVLRPLVRLGMRAEERSAAPGSFTMRQAAPTVAGDFRLVREAAGRASRYAEISASVLLLGGGQSPPYLKDGLATLERVLPVRQRVEFPRLGHGGSGNAAQRGNPLTVAGAMRTFLA</sequence>
<evidence type="ECO:0000313" key="2">
    <source>
        <dbReference type="EMBL" id="MFC3764194.1"/>
    </source>
</evidence>
<dbReference type="PANTHER" id="PTHR43433:SF5">
    <property type="entry name" value="AB HYDROLASE-1 DOMAIN-CONTAINING PROTEIN"/>
    <property type="match status" value="1"/>
</dbReference>
<dbReference type="Proteomes" id="UP001595699">
    <property type="component" value="Unassembled WGS sequence"/>
</dbReference>
<dbReference type="SUPFAM" id="SSF53474">
    <property type="entry name" value="alpha/beta-Hydrolases"/>
    <property type="match status" value="1"/>
</dbReference>
<name>A0ABV7YHB7_9ACTN</name>
<comment type="caution">
    <text evidence="2">The sequence shown here is derived from an EMBL/GenBank/DDBJ whole genome shotgun (WGS) entry which is preliminary data.</text>
</comment>
<dbReference type="EMBL" id="JBHRZH010000023">
    <property type="protein sequence ID" value="MFC3764194.1"/>
    <property type="molecule type" value="Genomic_DNA"/>
</dbReference>
<proteinExistence type="predicted"/>
<dbReference type="InterPro" id="IPR000073">
    <property type="entry name" value="AB_hydrolase_1"/>
</dbReference>
<dbReference type="PANTHER" id="PTHR43433">
    <property type="entry name" value="HYDROLASE, ALPHA/BETA FOLD FAMILY PROTEIN"/>
    <property type="match status" value="1"/>
</dbReference>
<dbReference type="GO" id="GO:0016787">
    <property type="term" value="F:hydrolase activity"/>
    <property type="evidence" value="ECO:0007669"/>
    <property type="project" value="UniProtKB-KW"/>
</dbReference>
<keyword evidence="2" id="KW-0378">Hydrolase</keyword>
<dbReference type="Gene3D" id="3.40.50.1820">
    <property type="entry name" value="alpha/beta hydrolase"/>
    <property type="match status" value="1"/>
</dbReference>
<keyword evidence="3" id="KW-1185">Reference proteome</keyword>
<feature type="domain" description="AB hydrolase-1" evidence="1">
    <location>
        <begin position="27"/>
        <end position="258"/>
    </location>
</feature>
<dbReference type="InterPro" id="IPR029058">
    <property type="entry name" value="AB_hydrolase_fold"/>
</dbReference>
<dbReference type="InterPro" id="IPR050471">
    <property type="entry name" value="AB_hydrolase"/>
</dbReference>
<reference evidence="3" key="1">
    <citation type="journal article" date="2019" name="Int. J. Syst. Evol. Microbiol.">
        <title>The Global Catalogue of Microorganisms (GCM) 10K type strain sequencing project: providing services to taxonomists for standard genome sequencing and annotation.</title>
        <authorList>
            <consortium name="The Broad Institute Genomics Platform"/>
            <consortium name="The Broad Institute Genome Sequencing Center for Infectious Disease"/>
            <person name="Wu L."/>
            <person name="Ma J."/>
        </authorList>
    </citation>
    <scope>NUCLEOTIDE SEQUENCE [LARGE SCALE GENOMIC DNA]</scope>
    <source>
        <strain evidence="3">CGMCC 4.7241</strain>
    </source>
</reference>
<gene>
    <name evidence="2" type="ORF">ACFOUW_25390</name>
</gene>
<evidence type="ECO:0000313" key="3">
    <source>
        <dbReference type="Proteomes" id="UP001595699"/>
    </source>
</evidence>
<organism evidence="2 3">
    <name type="scientific">Tenggerimyces flavus</name>
    <dbReference type="NCBI Taxonomy" id="1708749"/>
    <lineage>
        <taxon>Bacteria</taxon>
        <taxon>Bacillati</taxon>
        <taxon>Actinomycetota</taxon>
        <taxon>Actinomycetes</taxon>
        <taxon>Propionibacteriales</taxon>
        <taxon>Nocardioidaceae</taxon>
        <taxon>Tenggerimyces</taxon>
    </lineage>
</organism>
<dbReference type="RefSeq" id="WP_205114931.1">
    <property type="nucleotide sequence ID" value="NZ_JAFBCM010000001.1"/>
</dbReference>
<accession>A0ABV7YHB7</accession>
<evidence type="ECO:0000259" key="1">
    <source>
        <dbReference type="Pfam" id="PF12697"/>
    </source>
</evidence>
<dbReference type="Pfam" id="PF12697">
    <property type="entry name" value="Abhydrolase_6"/>
    <property type="match status" value="1"/>
</dbReference>
<protein>
    <submittedName>
        <fullName evidence="2">Alpha/beta fold hydrolase</fullName>
    </submittedName>
</protein>